<name>A0A3N4INI2_ASCIM</name>
<evidence type="ECO:0000313" key="7">
    <source>
        <dbReference type="Proteomes" id="UP000275078"/>
    </source>
</evidence>
<dbReference type="SUPFAM" id="SSF55811">
    <property type="entry name" value="Nudix"/>
    <property type="match status" value="1"/>
</dbReference>
<dbReference type="GO" id="GO:0034432">
    <property type="term" value="F:bis(5'-adenosyl)-pentaphosphatase activity"/>
    <property type="evidence" value="ECO:0007669"/>
    <property type="project" value="TreeGrafter"/>
</dbReference>
<dbReference type="GO" id="GO:0046872">
    <property type="term" value="F:metal ion binding"/>
    <property type="evidence" value="ECO:0007669"/>
    <property type="project" value="UniProtKB-KW"/>
</dbReference>
<dbReference type="CDD" id="cd04666">
    <property type="entry name" value="NUDIX_DIPP2_like_Nudt4"/>
    <property type="match status" value="1"/>
</dbReference>
<sequence length="221" mass="24933">MAQKEVIRLVPEELSNVRTPHVPSAIIHRHNLKQPRIAAICSSRPLIDDDDAESLVPSFQSTSAVTNQRFGTAGYGPDGTRLVAGVVALSNDKKKVLLVQSTKRSGHWVLPKGGYETDEDSPEEAAAREAWEEAGITGKIIKSLGEIKDPRPHRSKPNKEHIHPALYMFFEFSVEKEEVQWPEMDTRRRKWMTFSEATECFMENGRTELKEALDKSSIIRI</sequence>
<evidence type="ECO:0000256" key="2">
    <source>
        <dbReference type="ARBA" id="ARBA00022723"/>
    </source>
</evidence>
<dbReference type="GO" id="GO:1901907">
    <property type="term" value="P:diadenosine pentaphosphate catabolic process"/>
    <property type="evidence" value="ECO:0007669"/>
    <property type="project" value="TreeGrafter"/>
</dbReference>
<accession>A0A3N4INI2</accession>
<dbReference type="InterPro" id="IPR047198">
    <property type="entry name" value="DDP-like_NUDIX"/>
</dbReference>
<reference evidence="6 7" key="1">
    <citation type="journal article" date="2018" name="Nat. Ecol. Evol.">
        <title>Pezizomycetes genomes reveal the molecular basis of ectomycorrhizal truffle lifestyle.</title>
        <authorList>
            <person name="Murat C."/>
            <person name="Payen T."/>
            <person name="Noel B."/>
            <person name="Kuo A."/>
            <person name="Morin E."/>
            <person name="Chen J."/>
            <person name="Kohler A."/>
            <person name="Krizsan K."/>
            <person name="Balestrini R."/>
            <person name="Da Silva C."/>
            <person name="Montanini B."/>
            <person name="Hainaut M."/>
            <person name="Levati E."/>
            <person name="Barry K.W."/>
            <person name="Belfiori B."/>
            <person name="Cichocki N."/>
            <person name="Clum A."/>
            <person name="Dockter R.B."/>
            <person name="Fauchery L."/>
            <person name="Guy J."/>
            <person name="Iotti M."/>
            <person name="Le Tacon F."/>
            <person name="Lindquist E.A."/>
            <person name="Lipzen A."/>
            <person name="Malagnac F."/>
            <person name="Mello A."/>
            <person name="Molinier V."/>
            <person name="Miyauchi S."/>
            <person name="Poulain J."/>
            <person name="Riccioni C."/>
            <person name="Rubini A."/>
            <person name="Sitrit Y."/>
            <person name="Splivallo R."/>
            <person name="Traeger S."/>
            <person name="Wang M."/>
            <person name="Zifcakova L."/>
            <person name="Wipf D."/>
            <person name="Zambonelli A."/>
            <person name="Paolocci F."/>
            <person name="Nowrousian M."/>
            <person name="Ottonello S."/>
            <person name="Baldrian P."/>
            <person name="Spatafora J.W."/>
            <person name="Henrissat B."/>
            <person name="Nagy L.G."/>
            <person name="Aury J.M."/>
            <person name="Wincker P."/>
            <person name="Grigoriev I.V."/>
            <person name="Bonfante P."/>
            <person name="Martin F.M."/>
        </authorList>
    </citation>
    <scope>NUCLEOTIDE SEQUENCE [LARGE SCALE GENOMIC DNA]</scope>
    <source>
        <strain evidence="6 7">RN42</strain>
    </source>
</reference>
<dbReference type="GO" id="GO:0008486">
    <property type="term" value="F:diphosphoinositol-polyphosphate diphosphatase activity"/>
    <property type="evidence" value="ECO:0007669"/>
    <property type="project" value="TreeGrafter"/>
</dbReference>
<feature type="domain" description="Nudix hydrolase" evidence="5">
    <location>
        <begin position="79"/>
        <end position="214"/>
    </location>
</feature>
<dbReference type="Proteomes" id="UP000275078">
    <property type="component" value="Unassembled WGS sequence"/>
</dbReference>
<gene>
    <name evidence="6" type="ORF">BJ508DRAFT_301119</name>
</gene>
<dbReference type="GO" id="GO:0034431">
    <property type="term" value="F:bis(5'-adenosyl)-hexaphosphatase activity"/>
    <property type="evidence" value="ECO:0007669"/>
    <property type="project" value="TreeGrafter"/>
</dbReference>
<dbReference type="STRING" id="1160509.A0A3N4INI2"/>
<dbReference type="AlphaFoldDB" id="A0A3N4INI2"/>
<keyword evidence="2" id="KW-0479">Metal-binding</keyword>
<dbReference type="GO" id="GO:0000298">
    <property type="term" value="F:endopolyphosphatase activity"/>
    <property type="evidence" value="ECO:0007669"/>
    <property type="project" value="TreeGrafter"/>
</dbReference>
<organism evidence="6 7">
    <name type="scientific">Ascobolus immersus RN42</name>
    <dbReference type="NCBI Taxonomy" id="1160509"/>
    <lineage>
        <taxon>Eukaryota</taxon>
        <taxon>Fungi</taxon>
        <taxon>Dikarya</taxon>
        <taxon>Ascomycota</taxon>
        <taxon>Pezizomycotina</taxon>
        <taxon>Pezizomycetes</taxon>
        <taxon>Pezizales</taxon>
        <taxon>Ascobolaceae</taxon>
        <taxon>Ascobolus</taxon>
    </lineage>
</organism>
<dbReference type="InterPro" id="IPR015797">
    <property type="entry name" value="NUDIX_hydrolase-like_dom_sf"/>
</dbReference>
<keyword evidence="7" id="KW-1185">Reference proteome</keyword>
<evidence type="ECO:0000256" key="3">
    <source>
        <dbReference type="ARBA" id="ARBA00022801"/>
    </source>
</evidence>
<evidence type="ECO:0000313" key="6">
    <source>
        <dbReference type="EMBL" id="RPA86987.1"/>
    </source>
</evidence>
<evidence type="ECO:0000256" key="1">
    <source>
        <dbReference type="ARBA" id="ARBA00001946"/>
    </source>
</evidence>
<proteinExistence type="predicted"/>
<dbReference type="PROSITE" id="PS51462">
    <property type="entry name" value="NUDIX"/>
    <property type="match status" value="1"/>
</dbReference>
<dbReference type="PANTHER" id="PTHR12629:SF0">
    <property type="entry name" value="DIPHOSPHOINOSITOL-POLYPHOSPHATE DIPHOSPHATASE"/>
    <property type="match status" value="1"/>
</dbReference>
<keyword evidence="4" id="KW-0460">Magnesium</keyword>
<evidence type="ECO:0000259" key="5">
    <source>
        <dbReference type="PROSITE" id="PS51462"/>
    </source>
</evidence>
<dbReference type="Pfam" id="PF00293">
    <property type="entry name" value="NUDIX"/>
    <property type="match status" value="1"/>
</dbReference>
<protein>
    <recommendedName>
        <fullName evidence="5">Nudix hydrolase domain-containing protein</fullName>
    </recommendedName>
</protein>
<dbReference type="PANTHER" id="PTHR12629">
    <property type="entry name" value="DIPHOSPHOINOSITOL POLYPHOSPHATE PHOSPHOHYDROLASE"/>
    <property type="match status" value="1"/>
</dbReference>
<evidence type="ECO:0000256" key="4">
    <source>
        <dbReference type="ARBA" id="ARBA00022842"/>
    </source>
</evidence>
<dbReference type="EMBL" id="ML119647">
    <property type="protein sequence ID" value="RPA86987.1"/>
    <property type="molecule type" value="Genomic_DNA"/>
</dbReference>
<dbReference type="Gene3D" id="3.90.79.10">
    <property type="entry name" value="Nucleoside Triphosphate Pyrophosphohydrolase"/>
    <property type="match status" value="1"/>
</dbReference>
<dbReference type="GO" id="GO:0005634">
    <property type="term" value="C:nucleus"/>
    <property type="evidence" value="ECO:0007669"/>
    <property type="project" value="TreeGrafter"/>
</dbReference>
<dbReference type="GO" id="GO:1901911">
    <property type="term" value="P:adenosine 5'-(hexahydrogen pentaphosphate) catabolic process"/>
    <property type="evidence" value="ECO:0007669"/>
    <property type="project" value="TreeGrafter"/>
</dbReference>
<dbReference type="GO" id="GO:0071543">
    <property type="term" value="P:diphosphoinositol polyphosphate metabolic process"/>
    <property type="evidence" value="ECO:0007669"/>
    <property type="project" value="TreeGrafter"/>
</dbReference>
<keyword evidence="3" id="KW-0378">Hydrolase</keyword>
<dbReference type="GO" id="GO:0005737">
    <property type="term" value="C:cytoplasm"/>
    <property type="evidence" value="ECO:0007669"/>
    <property type="project" value="TreeGrafter"/>
</dbReference>
<dbReference type="InterPro" id="IPR000086">
    <property type="entry name" value="NUDIX_hydrolase_dom"/>
</dbReference>
<dbReference type="OrthoDB" id="2011998at2759"/>
<dbReference type="GO" id="GO:1901909">
    <property type="term" value="P:diadenosine hexaphosphate catabolic process"/>
    <property type="evidence" value="ECO:0007669"/>
    <property type="project" value="TreeGrafter"/>
</dbReference>
<comment type="cofactor">
    <cofactor evidence="1">
        <name>Mg(2+)</name>
        <dbReference type="ChEBI" id="CHEBI:18420"/>
    </cofactor>
</comment>